<evidence type="ECO:0000313" key="3">
    <source>
        <dbReference type="Proteomes" id="UP000523139"/>
    </source>
</evidence>
<dbReference type="AlphaFoldDB" id="A0A7X8YEX0"/>
<dbReference type="Proteomes" id="UP000523139">
    <property type="component" value="Unassembled WGS sequence"/>
</dbReference>
<sequence>MSSAQISPPVARARGRVAALSRSRTPDDPDFVEARRNLTALTLEEHIERVLVKAPPLTDEQAERIAYRLRGGGATSQHQQQ</sequence>
<proteinExistence type="predicted"/>
<reference evidence="2 3" key="1">
    <citation type="submission" date="2020-04" db="EMBL/GenBank/DDBJ databases">
        <title>Nesterenkonia sp. nov., isolated from marine sediment.</title>
        <authorList>
            <person name="Zhang G."/>
        </authorList>
    </citation>
    <scope>NUCLEOTIDE SEQUENCE [LARGE SCALE GENOMIC DNA]</scope>
    <source>
        <strain evidence="2 3">MY13</strain>
    </source>
</reference>
<dbReference type="RefSeq" id="WP_168888725.1">
    <property type="nucleotide sequence ID" value="NZ_JABAHY010000037.1"/>
</dbReference>
<feature type="region of interest" description="Disordered" evidence="1">
    <location>
        <begin position="1"/>
        <end position="28"/>
    </location>
</feature>
<protein>
    <submittedName>
        <fullName evidence="2">Uncharacterized protein</fullName>
    </submittedName>
</protein>
<organism evidence="2 3">
    <name type="scientific">Nesterenkonia sedimenti</name>
    <dbReference type="NCBI Taxonomy" id="1463632"/>
    <lineage>
        <taxon>Bacteria</taxon>
        <taxon>Bacillati</taxon>
        <taxon>Actinomycetota</taxon>
        <taxon>Actinomycetes</taxon>
        <taxon>Micrococcales</taxon>
        <taxon>Micrococcaceae</taxon>
        <taxon>Nesterenkonia</taxon>
    </lineage>
</organism>
<feature type="compositionally biased region" description="Low complexity" evidence="1">
    <location>
        <begin position="10"/>
        <end position="23"/>
    </location>
</feature>
<comment type="caution">
    <text evidence="2">The sequence shown here is derived from an EMBL/GenBank/DDBJ whole genome shotgun (WGS) entry which is preliminary data.</text>
</comment>
<evidence type="ECO:0000256" key="1">
    <source>
        <dbReference type="SAM" id="MobiDB-lite"/>
    </source>
</evidence>
<evidence type="ECO:0000313" key="2">
    <source>
        <dbReference type="EMBL" id="NLS11243.1"/>
    </source>
</evidence>
<dbReference type="EMBL" id="JABAHY010000037">
    <property type="protein sequence ID" value="NLS11243.1"/>
    <property type="molecule type" value="Genomic_DNA"/>
</dbReference>
<accession>A0A7X8YEX0</accession>
<name>A0A7X8YEX0_9MICC</name>
<keyword evidence="3" id="KW-1185">Reference proteome</keyword>
<gene>
    <name evidence="2" type="ORF">HGQ17_14815</name>
</gene>